<protein>
    <submittedName>
        <fullName evidence="1">Uncharacterized protein</fullName>
    </submittedName>
</protein>
<evidence type="ECO:0000313" key="1">
    <source>
        <dbReference type="EMBL" id="SFD16619.1"/>
    </source>
</evidence>
<proteinExistence type="predicted"/>
<dbReference type="STRING" id="1123010.SAMN02745724_03721"/>
<accession>A0A1I1Q3J4</accession>
<dbReference type="OrthoDB" id="6286316at2"/>
<name>A0A1I1Q3J4_9GAMM</name>
<dbReference type="AlphaFoldDB" id="A0A1I1Q3J4"/>
<evidence type="ECO:0000313" key="2">
    <source>
        <dbReference type="Proteomes" id="UP000198862"/>
    </source>
</evidence>
<gene>
    <name evidence="1" type="ORF">SAMN02745724_03721</name>
</gene>
<keyword evidence="2" id="KW-1185">Reference proteome</keyword>
<sequence>MSTISNAAQVMVDKLVADMQGQTPLSSEEQLLVAKALDTMKNNVTFENALVAVAEEHLNTATSSLLSAEGKINAAKDAIVADADNLALIPTMSSNIDARLNVMSTDMSNQLATVKPTVKAAVDSSANNHVVSYYNQDVLLRQYIANSYHNHKPNTVAAVDNYDTGEFYCYIDYGKTVTTSANRWNHLVRIKADGTVVNTIKYDPFITAGADIKFIPLDDDTMRLTNYTGSTLYVQQIQAFTWEFQKVIDYNRQYYDKVSKKVYVVNSGILNTLDSTNGFVVVPETIFVDQDAFDTWATNAGHIPLHNMGCSFTNSNHAVGSVSHNGNTSAPASTHNLQVYYGGRNTTTYTSFTGFDTKIGYSKCPWPKARSLNIAGTINSAANGATGNDLVNNWKGALAFVDMYGNTDRLMFEYFTMANGHHYSSQVSYFSTMVAYSHQHRALISDISGQDYYSGGNHTSWASLGLTYGR</sequence>
<reference evidence="1 2" key="1">
    <citation type="submission" date="2016-10" db="EMBL/GenBank/DDBJ databases">
        <authorList>
            <person name="de Groot N.N."/>
        </authorList>
    </citation>
    <scope>NUCLEOTIDE SEQUENCE [LARGE SCALE GENOMIC DNA]</scope>
    <source>
        <strain evidence="1 2">DSM 6059</strain>
    </source>
</reference>
<dbReference type="RefSeq" id="WP_091988085.1">
    <property type="nucleotide sequence ID" value="NZ_FOLO01000038.1"/>
</dbReference>
<dbReference type="Proteomes" id="UP000198862">
    <property type="component" value="Unassembled WGS sequence"/>
</dbReference>
<organism evidence="1 2">
    <name type="scientific">Pseudoalteromonas denitrificans DSM 6059</name>
    <dbReference type="NCBI Taxonomy" id="1123010"/>
    <lineage>
        <taxon>Bacteria</taxon>
        <taxon>Pseudomonadati</taxon>
        <taxon>Pseudomonadota</taxon>
        <taxon>Gammaproteobacteria</taxon>
        <taxon>Alteromonadales</taxon>
        <taxon>Pseudoalteromonadaceae</taxon>
        <taxon>Pseudoalteromonas</taxon>
    </lineage>
</organism>
<dbReference type="EMBL" id="FOLO01000038">
    <property type="protein sequence ID" value="SFD16619.1"/>
    <property type="molecule type" value="Genomic_DNA"/>
</dbReference>